<feature type="non-terminal residue" evidence="2">
    <location>
        <position position="1"/>
    </location>
</feature>
<protein>
    <submittedName>
        <fullName evidence="2">Uncharacterized protein</fullName>
    </submittedName>
</protein>
<feature type="compositionally biased region" description="Acidic residues" evidence="1">
    <location>
        <begin position="15"/>
        <end position="25"/>
    </location>
</feature>
<organism evidence="2">
    <name type="scientific">Tanacetum cinerariifolium</name>
    <name type="common">Dalmatian daisy</name>
    <name type="synonym">Chrysanthemum cinerariifolium</name>
    <dbReference type="NCBI Taxonomy" id="118510"/>
    <lineage>
        <taxon>Eukaryota</taxon>
        <taxon>Viridiplantae</taxon>
        <taxon>Streptophyta</taxon>
        <taxon>Embryophyta</taxon>
        <taxon>Tracheophyta</taxon>
        <taxon>Spermatophyta</taxon>
        <taxon>Magnoliopsida</taxon>
        <taxon>eudicotyledons</taxon>
        <taxon>Gunneridae</taxon>
        <taxon>Pentapetalae</taxon>
        <taxon>asterids</taxon>
        <taxon>campanulids</taxon>
        <taxon>Asterales</taxon>
        <taxon>Asteraceae</taxon>
        <taxon>Asteroideae</taxon>
        <taxon>Anthemideae</taxon>
        <taxon>Anthemidinae</taxon>
        <taxon>Tanacetum</taxon>
    </lineage>
</organism>
<sequence>NAEVKAGATAKAEIVGDDEVEDDAEYSARDTIEIEVNVVTEPEVPDDILVPTTNETPKETFEIRQMARLLDRVKVLEGSNLRLRDALGVEKEMADSVQLHLGYVKEELTQV</sequence>
<proteinExistence type="predicted"/>
<name>A0A699V6S7_TANCI</name>
<feature type="region of interest" description="Disordered" evidence="1">
    <location>
        <begin position="1"/>
        <end position="27"/>
    </location>
</feature>
<evidence type="ECO:0000256" key="1">
    <source>
        <dbReference type="SAM" id="MobiDB-lite"/>
    </source>
</evidence>
<evidence type="ECO:0000313" key="2">
    <source>
        <dbReference type="EMBL" id="GFD29046.1"/>
    </source>
</evidence>
<dbReference type="EMBL" id="BKCJ011391165">
    <property type="protein sequence ID" value="GFD29046.1"/>
    <property type="molecule type" value="Genomic_DNA"/>
</dbReference>
<dbReference type="AlphaFoldDB" id="A0A699V6S7"/>
<gene>
    <name evidence="2" type="ORF">Tci_901015</name>
</gene>
<reference evidence="2" key="1">
    <citation type="journal article" date="2019" name="Sci. Rep.">
        <title>Draft genome of Tanacetum cinerariifolium, the natural source of mosquito coil.</title>
        <authorList>
            <person name="Yamashiro T."/>
            <person name="Shiraishi A."/>
            <person name="Satake H."/>
            <person name="Nakayama K."/>
        </authorList>
    </citation>
    <scope>NUCLEOTIDE SEQUENCE</scope>
</reference>
<comment type="caution">
    <text evidence="2">The sequence shown here is derived from an EMBL/GenBank/DDBJ whole genome shotgun (WGS) entry which is preliminary data.</text>
</comment>
<accession>A0A699V6S7</accession>